<dbReference type="InterPro" id="IPR046148">
    <property type="entry name" value="Septknot"/>
</dbReference>
<accession>A0A2S7KAD5</accession>
<keyword evidence="4" id="KW-1185">Reference proteome</keyword>
<evidence type="ECO:0000313" key="4">
    <source>
        <dbReference type="Proteomes" id="UP000239504"/>
    </source>
</evidence>
<dbReference type="EMBL" id="PJCH01000001">
    <property type="protein sequence ID" value="PQA89443.1"/>
    <property type="molecule type" value="Genomic_DNA"/>
</dbReference>
<organism evidence="3 4">
    <name type="scientific">Hyphococcus luteus</name>
    <dbReference type="NCBI Taxonomy" id="2058213"/>
    <lineage>
        <taxon>Bacteria</taxon>
        <taxon>Pseudomonadati</taxon>
        <taxon>Pseudomonadota</taxon>
        <taxon>Alphaproteobacteria</taxon>
        <taxon>Parvularculales</taxon>
        <taxon>Parvularculaceae</taxon>
        <taxon>Hyphococcus</taxon>
    </lineage>
</organism>
<feature type="chain" id="PRO_5015708886" description="7(1) septoil knot domain-containing protein" evidence="1">
    <location>
        <begin position="22"/>
        <end position="108"/>
    </location>
</feature>
<feature type="signal peptide" evidence="1">
    <location>
        <begin position="1"/>
        <end position="21"/>
    </location>
</feature>
<dbReference type="OrthoDB" id="514259at2"/>
<reference evidence="3 4" key="1">
    <citation type="submission" date="2017-12" db="EMBL/GenBank/DDBJ databases">
        <authorList>
            <person name="Hurst M.R.H."/>
        </authorList>
    </citation>
    <scope>NUCLEOTIDE SEQUENCE [LARGE SCALE GENOMIC DNA]</scope>
    <source>
        <strain evidence="3 4">SY-3-19</strain>
    </source>
</reference>
<protein>
    <recommendedName>
        <fullName evidence="2">7(1) septoil knot domain-containing protein</fullName>
    </recommendedName>
</protein>
<keyword evidence="1" id="KW-0732">Signal</keyword>
<evidence type="ECO:0000313" key="3">
    <source>
        <dbReference type="EMBL" id="PQA89443.1"/>
    </source>
</evidence>
<dbReference type="Proteomes" id="UP000239504">
    <property type="component" value="Unassembled WGS sequence"/>
</dbReference>
<evidence type="ECO:0000259" key="2">
    <source>
        <dbReference type="Pfam" id="PF19647"/>
    </source>
</evidence>
<sequence length="108" mass="11799">MHGRFACTAIGFLALSAPAAAGDGFNQEACTFNGVALHGDIQVVDSFPDIKVQIVDSFPDLKVEIVDSFPEECGQWKMVESFPDIKIQYVDSFPDLKIEFVESFPGVP</sequence>
<gene>
    <name evidence="3" type="ORF">CW354_00800</name>
</gene>
<dbReference type="RefSeq" id="WP_104828145.1">
    <property type="nucleotide sequence ID" value="NZ_PJCH01000001.1"/>
</dbReference>
<name>A0A2S7KAD5_9PROT</name>
<proteinExistence type="predicted"/>
<feature type="domain" description="7(1) septoil knot" evidence="2">
    <location>
        <begin position="36"/>
        <end position="107"/>
    </location>
</feature>
<comment type="caution">
    <text evidence="3">The sequence shown here is derived from an EMBL/GenBank/DDBJ whole genome shotgun (WGS) entry which is preliminary data.</text>
</comment>
<evidence type="ECO:0000256" key="1">
    <source>
        <dbReference type="SAM" id="SignalP"/>
    </source>
</evidence>
<dbReference type="AlphaFoldDB" id="A0A2S7KAD5"/>
<dbReference type="Pfam" id="PF19647">
    <property type="entry name" value="Septknot"/>
    <property type="match status" value="1"/>
</dbReference>